<sequence length="150" mass="17292">MLKMKKTGRRSRSTRCRVTYERQSSKLVIHPTLISTPSFRKNRKLWKKKRLKMKKTNEPKRFVKKFFSEGVDDTELTKTRLRQRREAYFFMAALMFTISTLIAIVVCVSEPVSTRIVSRSDQDINGVIGTTGSKLYIPKSAVSNTLTIVA</sequence>
<keyword evidence="1" id="KW-0472">Membrane</keyword>
<accession>A0A7M7KQL2</accession>
<reference evidence="2" key="1">
    <citation type="submission" date="2021-01" db="UniProtKB">
        <authorList>
            <consortium name="EnsemblMetazoa"/>
        </authorList>
    </citation>
    <scope>IDENTIFICATION</scope>
</reference>
<dbReference type="InParanoid" id="A0A7M7KQL2"/>
<keyword evidence="3" id="KW-1185">Reference proteome</keyword>
<name>A0A7M7KQL2_VARDE</name>
<keyword evidence="1" id="KW-0812">Transmembrane</keyword>
<dbReference type="Proteomes" id="UP000594260">
    <property type="component" value="Unplaced"/>
</dbReference>
<dbReference type="EnsemblMetazoa" id="XM_022814532">
    <property type="protein sequence ID" value="XP_022670267"/>
    <property type="gene ID" value="LOC111254060"/>
</dbReference>
<dbReference type="GeneID" id="111254060"/>
<evidence type="ECO:0000313" key="3">
    <source>
        <dbReference type="Proteomes" id="UP000594260"/>
    </source>
</evidence>
<proteinExistence type="predicted"/>
<dbReference type="KEGG" id="vde:111254060"/>
<protein>
    <submittedName>
        <fullName evidence="2">Uncharacterized protein</fullName>
    </submittedName>
</protein>
<dbReference type="AlphaFoldDB" id="A0A7M7KQL2"/>
<evidence type="ECO:0000256" key="1">
    <source>
        <dbReference type="SAM" id="Phobius"/>
    </source>
</evidence>
<dbReference type="RefSeq" id="XP_022670267.1">
    <property type="nucleotide sequence ID" value="XM_022814532.1"/>
</dbReference>
<evidence type="ECO:0000313" key="2">
    <source>
        <dbReference type="EnsemblMetazoa" id="XP_022670267"/>
    </source>
</evidence>
<organism evidence="2 3">
    <name type="scientific">Varroa destructor</name>
    <name type="common">Honeybee mite</name>
    <dbReference type="NCBI Taxonomy" id="109461"/>
    <lineage>
        <taxon>Eukaryota</taxon>
        <taxon>Metazoa</taxon>
        <taxon>Ecdysozoa</taxon>
        <taxon>Arthropoda</taxon>
        <taxon>Chelicerata</taxon>
        <taxon>Arachnida</taxon>
        <taxon>Acari</taxon>
        <taxon>Parasitiformes</taxon>
        <taxon>Mesostigmata</taxon>
        <taxon>Gamasina</taxon>
        <taxon>Dermanyssoidea</taxon>
        <taxon>Varroidae</taxon>
        <taxon>Varroa</taxon>
    </lineage>
</organism>
<keyword evidence="1" id="KW-1133">Transmembrane helix</keyword>
<feature type="transmembrane region" description="Helical" evidence="1">
    <location>
        <begin position="87"/>
        <end position="106"/>
    </location>
</feature>